<dbReference type="AlphaFoldDB" id="A0A1J5PJZ9"/>
<evidence type="ECO:0000313" key="2">
    <source>
        <dbReference type="EMBL" id="OIQ68127.1"/>
    </source>
</evidence>
<feature type="compositionally biased region" description="Basic and acidic residues" evidence="1">
    <location>
        <begin position="48"/>
        <end position="85"/>
    </location>
</feature>
<feature type="region of interest" description="Disordered" evidence="1">
    <location>
        <begin position="41"/>
        <end position="106"/>
    </location>
</feature>
<reference evidence="2" key="1">
    <citation type="submission" date="2016-10" db="EMBL/GenBank/DDBJ databases">
        <title>Sequence of Gallionella enrichment culture.</title>
        <authorList>
            <person name="Poehlein A."/>
            <person name="Muehling M."/>
            <person name="Daniel R."/>
        </authorList>
    </citation>
    <scope>NUCLEOTIDE SEQUENCE</scope>
</reference>
<comment type="caution">
    <text evidence="2">The sequence shown here is derived from an EMBL/GenBank/DDBJ whole genome shotgun (WGS) entry which is preliminary data.</text>
</comment>
<dbReference type="EMBL" id="MLJW01005490">
    <property type="protein sequence ID" value="OIQ68127.1"/>
    <property type="molecule type" value="Genomic_DNA"/>
</dbReference>
<feature type="region of interest" description="Disordered" evidence="1">
    <location>
        <begin position="1"/>
        <end position="29"/>
    </location>
</feature>
<accession>A0A1J5PJZ9</accession>
<gene>
    <name evidence="2" type="ORF">GALL_502820</name>
</gene>
<name>A0A1J5PJZ9_9ZZZZ</name>
<organism evidence="2">
    <name type="scientific">mine drainage metagenome</name>
    <dbReference type="NCBI Taxonomy" id="410659"/>
    <lineage>
        <taxon>unclassified sequences</taxon>
        <taxon>metagenomes</taxon>
        <taxon>ecological metagenomes</taxon>
    </lineage>
</organism>
<sequence length="106" mass="11800">MADSRLQQARHDAEFAQNGKKHAPEGQQKICRHFGLAARALQHGNQHAKHDGGKRHDVEHATGHRSGEHFLRHGGESGRRTDQPDRGQSTEPERGQKPAGAQIDHR</sequence>
<evidence type="ECO:0000256" key="1">
    <source>
        <dbReference type="SAM" id="MobiDB-lite"/>
    </source>
</evidence>
<proteinExistence type="predicted"/>
<protein>
    <submittedName>
        <fullName evidence="2">Uncharacterized protein</fullName>
    </submittedName>
</protein>